<keyword evidence="8" id="KW-1185">Reference proteome</keyword>
<evidence type="ECO:0000256" key="4">
    <source>
        <dbReference type="ARBA" id="ARBA00022989"/>
    </source>
</evidence>
<keyword evidence="6" id="KW-1015">Disulfide bond</keyword>
<dbReference type="PANTHER" id="PTHR19282:SF521">
    <property type="entry name" value="IP01817P-RELATED"/>
    <property type="match status" value="1"/>
</dbReference>
<protein>
    <recommendedName>
        <fullName evidence="7">Tetraspanin</fullName>
    </recommendedName>
</protein>
<name>A0A6J2YSX9_SITOR</name>
<evidence type="ECO:0000256" key="5">
    <source>
        <dbReference type="ARBA" id="ARBA00023136"/>
    </source>
</evidence>
<dbReference type="Gene3D" id="1.10.1450.10">
    <property type="entry name" value="Tetraspanin"/>
    <property type="match status" value="1"/>
</dbReference>
<evidence type="ECO:0000313" key="9">
    <source>
        <dbReference type="RefSeq" id="XP_030766417.1"/>
    </source>
</evidence>
<dbReference type="PIRSF" id="PIRSF002419">
    <property type="entry name" value="Tetraspanin"/>
    <property type="match status" value="1"/>
</dbReference>
<dbReference type="Proteomes" id="UP000504635">
    <property type="component" value="Unplaced"/>
</dbReference>
<organism evidence="8 9">
    <name type="scientific">Sitophilus oryzae</name>
    <name type="common">Rice weevil</name>
    <name type="synonym">Curculio oryzae</name>
    <dbReference type="NCBI Taxonomy" id="7048"/>
    <lineage>
        <taxon>Eukaryota</taxon>
        <taxon>Metazoa</taxon>
        <taxon>Ecdysozoa</taxon>
        <taxon>Arthropoda</taxon>
        <taxon>Hexapoda</taxon>
        <taxon>Insecta</taxon>
        <taxon>Pterygota</taxon>
        <taxon>Neoptera</taxon>
        <taxon>Endopterygota</taxon>
        <taxon>Coleoptera</taxon>
        <taxon>Polyphaga</taxon>
        <taxon>Cucujiformia</taxon>
        <taxon>Curculionidae</taxon>
        <taxon>Dryophthorinae</taxon>
        <taxon>Sitophilus</taxon>
    </lineage>
</organism>
<dbReference type="AlphaFoldDB" id="A0A6J2YSX9"/>
<dbReference type="PRINTS" id="PR00259">
    <property type="entry name" value="TMFOUR"/>
</dbReference>
<evidence type="ECO:0000256" key="6">
    <source>
        <dbReference type="PIRSR" id="PIRSR002419-1"/>
    </source>
</evidence>
<proteinExistence type="inferred from homology"/>
<feature type="transmembrane region" description="Helical" evidence="7">
    <location>
        <begin position="85"/>
        <end position="108"/>
    </location>
</feature>
<feature type="transmembrane region" description="Helical" evidence="7">
    <location>
        <begin position="12"/>
        <end position="34"/>
    </location>
</feature>
<comment type="similarity">
    <text evidence="2 7">Belongs to the tetraspanin (TM4SF) family.</text>
</comment>
<dbReference type="InterPro" id="IPR000301">
    <property type="entry name" value="Tetraspanin_animals"/>
</dbReference>
<reference evidence="9" key="1">
    <citation type="submission" date="2025-08" db="UniProtKB">
        <authorList>
            <consortium name="RefSeq"/>
        </authorList>
    </citation>
    <scope>IDENTIFICATION</scope>
    <source>
        <tissue evidence="9">Gonads</tissue>
    </source>
</reference>
<feature type="transmembrane region" description="Helical" evidence="7">
    <location>
        <begin position="54"/>
        <end position="78"/>
    </location>
</feature>
<dbReference type="InterPro" id="IPR018499">
    <property type="entry name" value="Tetraspanin/Peripherin"/>
</dbReference>
<comment type="subcellular location">
    <subcellularLocation>
        <location evidence="1 7">Membrane</location>
        <topology evidence="1 7">Multi-pass membrane protein</topology>
    </subcellularLocation>
</comment>
<dbReference type="Pfam" id="PF00335">
    <property type="entry name" value="Tetraspanin"/>
    <property type="match status" value="1"/>
</dbReference>
<accession>A0A6J2YSX9</accession>
<dbReference type="CDD" id="cd03127">
    <property type="entry name" value="tetraspanin_LEL"/>
    <property type="match status" value="1"/>
</dbReference>
<keyword evidence="4 7" id="KW-1133">Transmembrane helix</keyword>
<sequence>MGCTQGLTRIFVFLANFAFFFLVGAALLILGILYTVNYTKLSDAIPDDFEAIRYVSIIAIIIGSIIVFIAFLGCCGALRSNTCMLTTYAAILFVIFLIQVALGVYALLKIKDDNQLHSGINSALNQLLQAYYQEDTAQQTFDFIQETFKCCGVKGPSDWNTTPTSCGSYTTGCSNIVFDWILSSVKVIGITAIAVSAVEVIGATLALCLSNCIRNHNRQTSYY</sequence>
<dbReference type="PANTHER" id="PTHR19282">
    <property type="entry name" value="TETRASPANIN"/>
    <property type="match status" value="1"/>
</dbReference>
<gene>
    <name evidence="9" type="primary">LOC115890353</name>
</gene>
<evidence type="ECO:0000256" key="2">
    <source>
        <dbReference type="ARBA" id="ARBA00006840"/>
    </source>
</evidence>
<evidence type="ECO:0000256" key="1">
    <source>
        <dbReference type="ARBA" id="ARBA00004141"/>
    </source>
</evidence>
<dbReference type="KEGG" id="soy:115890353"/>
<dbReference type="GeneID" id="115890353"/>
<keyword evidence="3 7" id="KW-0812">Transmembrane</keyword>
<feature type="disulfide bond" evidence="6">
    <location>
        <begin position="151"/>
        <end position="166"/>
    </location>
</feature>
<dbReference type="InParanoid" id="A0A6J2YSX9"/>
<feature type="transmembrane region" description="Helical" evidence="7">
    <location>
        <begin position="187"/>
        <end position="209"/>
    </location>
</feature>
<dbReference type="InterPro" id="IPR008952">
    <property type="entry name" value="Tetraspanin_EC2_sf"/>
</dbReference>
<dbReference type="SUPFAM" id="SSF48652">
    <property type="entry name" value="Tetraspanin"/>
    <property type="match status" value="1"/>
</dbReference>
<dbReference type="GO" id="GO:0005886">
    <property type="term" value="C:plasma membrane"/>
    <property type="evidence" value="ECO:0007669"/>
    <property type="project" value="TreeGrafter"/>
</dbReference>
<evidence type="ECO:0000256" key="3">
    <source>
        <dbReference type="ARBA" id="ARBA00022692"/>
    </source>
</evidence>
<dbReference type="OrthoDB" id="71600at2759"/>
<evidence type="ECO:0000313" key="8">
    <source>
        <dbReference type="Proteomes" id="UP000504635"/>
    </source>
</evidence>
<keyword evidence="5 7" id="KW-0472">Membrane</keyword>
<dbReference type="RefSeq" id="XP_030766417.1">
    <property type="nucleotide sequence ID" value="XM_030910557.1"/>
</dbReference>
<evidence type="ECO:0000256" key="7">
    <source>
        <dbReference type="RuleBase" id="RU361218"/>
    </source>
</evidence>